<keyword evidence="6 10" id="KW-0812">Transmembrane</keyword>
<keyword evidence="8 10" id="KW-0472">Membrane</keyword>
<dbReference type="GO" id="GO:0042168">
    <property type="term" value="P:heme metabolic process"/>
    <property type="evidence" value="ECO:0007669"/>
    <property type="project" value="InterPro"/>
</dbReference>
<dbReference type="SUPFAM" id="SSF48452">
    <property type="entry name" value="TPR-like"/>
    <property type="match status" value="1"/>
</dbReference>
<gene>
    <name evidence="12" type="ORF">MNBD_GAMMA18-2270</name>
</gene>
<dbReference type="GO" id="GO:0006779">
    <property type="term" value="P:porphyrin-containing compound biosynthetic process"/>
    <property type="evidence" value="ECO:0007669"/>
    <property type="project" value="UniProtKB-KW"/>
</dbReference>
<dbReference type="InterPro" id="IPR011990">
    <property type="entry name" value="TPR-like_helical_dom_sf"/>
</dbReference>
<evidence type="ECO:0000256" key="6">
    <source>
        <dbReference type="ARBA" id="ARBA00022692"/>
    </source>
</evidence>
<dbReference type="SUPFAM" id="SSF81901">
    <property type="entry name" value="HCP-like"/>
    <property type="match status" value="1"/>
</dbReference>
<evidence type="ECO:0000256" key="1">
    <source>
        <dbReference type="ARBA" id="ARBA00002962"/>
    </source>
</evidence>
<dbReference type="GO" id="GO:0005886">
    <property type="term" value="C:plasma membrane"/>
    <property type="evidence" value="ECO:0007669"/>
    <property type="project" value="UniProtKB-SubCell"/>
</dbReference>
<keyword evidence="7 10" id="KW-1133">Transmembrane helix</keyword>
<feature type="domain" description="HemY N-terminal" evidence="11">
    <location>
        <begin position="26"/>
        <end position="132"/>
    </location>
</feature>
<sequence length="391" mass="44748">MKWLIILVIALIASVLLALLATQEPGYVLITYQGWKLETSLTLVVVALVVGLALFYYTIRSLVGVVAVPGRLGAWRHNKREVRAETALNSGIMLLFEGDWKRAEKQLIKHVKQSHLPQLNYLGAARAAQEQGAFERRDEHLNQAAKIAGTSSVVVGLTQARLQLEHQQYEQALASLETLYHTAPKHPPILRLLAQLYRQLQDWQRLEDLLPALERHQVFNHDERQQLQHDCYSQLLTQYAEQHDYNTLQQLWRRLPKSMRRDVGVVQHYVEILIKLDRQDAAEQLLRNTLQKQWHGDLLALYGQIEASKGQAQLTYAEQWLLSHRDEPQLLLALGRICISNQLWGKAKEYLQQAADSGQQEAFSLLAEVSERLGDKALAQEYCRKGVKLLN</sequence>
<evidence type="ECO:0000256" key="9">
    <source>
        <dbReference type="ARBA" id="ARBA00023244"/>
    </source>
</evidence>
<evidence type="ECO:0000259" key="11">
    <source>
        <dbReference type="Pfam" id="PF07219"/>
    </source>
</evidence>
<accession>A0A3B0ZLC7</accession>
<protein>
    <recommendedName>
        <fullName evidence="11">HemY N-terminal domain-containing protein</fullName>
    </recommendedName>
</protein>
<evidence type="ECO:0000313" key="12">
    <source>
        <dbReference type="EMBL" id="VAW89940.1"/>
    </source>
</evidence>
<name>A0A3B0ZLC7_9ZZZZ</name>
<comment type="pathway">
    <text evidence="3">Porphyrin-containing compound metabolism; protoheme biosynthesis.</text>
</comment>
<comment type="function">
    <text evidence="1">Involved in a late step of protoheme IX synthesis.</text>
</comment>
<evidence type="ECO:0000256" key="4">
    <source>
        <dbReference type="ARBA" id="ARBA00022475"/>
    </source>
</evidence>
<reference evidence="12" key="1">
    <citation type="submission" date="2018-06" db="EMBL/GenBank/DDBJ databases">
        <authorList>
            <person name="Zhirakovskaya E."/>
        </authorList>
    </citation>
    <scope>NUCLEOTIDE SEQUENCE</scope>
</reference>
<evidence type="ECO:0000256" key="10">
    <source>
        <dbReference type="SAM" id="Phobius"/>
    </source>
</evidence>
<evidence type="ECO:0000256" key="2">
    <source>
        <dbReference type="ARBA" id="ARBA00004429"/>
    </source>
</evidence>
<proteinExistence type="predicted"/>
<dbReference type="EMBL" id="UOFP01000300">
    <property type="protein sequence ID" value="VAW89940.1"/>
    <property type="molecule type" value="Genomic_DNA"/>
</dbReference>
<keyword evidence="4" id="KW-1003">Cell membrane</keyword>
<comment type="subcellular location">
    <subcellularLocation>
        <location evidence="2">Cell inner membrane</location>
        <topology evidence="2">Multi-pass membrane protein</topology>
    </subcellularLocation>
</comment>
<evidence type="ECO:0000256" key="3">
    <source>
        <dbReference type="ARBA" id="ARBA00004744"/>
    </source>
</evidence>
<evidence type="ECO:0000256" key="7">
    <source>
        <dbReference type="ARBA" id="ARBA00022989"/>
    </source>
</evidence>
<dbReference type="InterPro" id="IPR010817">
    <property type="entry name" value="HemY_N"/>
</dbReference>
<dbReference type="InterPro" id="IPR005254">
    <property type="entry name" value="Heme_biosyn_assoc_TPR_pro"/>
</dbReference>
<evidence type="ECO:0000256" key="8">
    <source>
        <dbReference type="ARBA" id="ARBA00023136"/>
    </source>
</evidence>
<evidence type="ECO:0000256" key="5">
    <source>
        <dbReference type="ARBA" id="ARBA00022519"/>
    </source>
</evidence>
<dbReference type="AlphaFoldDB" id="A0A3B0ZLC7"/>
<organism evidence="12">
    <name type="scientific">hydrothermal vent metagenome</name>
    <dbReference type="NCBI Taxonomy" id="652676"/>
    <lineage>
        <taxon>unclassified sequences</taxon>
        <taxon>metagenomes</taxon>
        <taxon>ecological metagenomes</taxon>
    </lineage>
</organism>
<dbReference type="Pfam" id="PF07219">
    <property type="entry name" value="HemY_N"/>
    <property type="match status" value="1"/>
</dbReference>
<keyword evidence="5" id="KW-0997">Cell inner membrane</keyword>
<dbReference type="Gene3D" id="1.25.40.10">
    <property type="entry name" value="Tetratricopeptide repeat domain"/>
    <property type="match status" value="2"/>
</dbReference>
<keyword evidence="9" id="KW-0627">Porphyrin biosynthesis</keyword>
<dbReference type="UniPathway" id="UPA00252"/>
<dbReference type="NCBIfam" id="TIGR00540">
    <property type="entry name" value="TPR_hemY_coli"/>
    <property type="match status" value="1"/>
</dbReference>
<feature type="transmembrane region" description="Helical" evidence="10">
    <location>
        <begin position="39"/>
        <end position="59"/>
    </location>
</feature>